<dbReference type="InterPro" id="IPR001357">
    <property type="entry name" value="BRCT_dom"/>
</dbReference>
<dbReference type="InterPro" id="IPR013840">
    <property type="entry name" value="DNAligase_N"/>
</dbReference>
<evidence type="ECO:0000256" key="5">
    <source>
        <dbReference type="ARBA" id="ARBA00022598"/>
    </source>
</evidence>
<evidence type="ECO:0000259" key="16">
    <source>
        <dbReference type="PROSITE" id="PS50172"/>
    </source>
</evidence>
<dbReference type="InterPro" id="IPR001679">
    <property type="entry name" value="DNA_ligase"/>
</dbReference>
<dbReference type="Pfam" id="PF03119">
    <property type="entry name" value="DNA_ligase_ZBD"/>
    <property type="match status" value="1"/>
</dbReference>
<dbReference type="InterPro" id="IPR033136">
    <property type="entry name" value="DNA_ligase_CS"/>
</dbReference>
<dbReference type="Gene3D" id="1.10.150.20">
    <property type="entry name" value="5' to 3' exonuclease, C-terminal subdomain"/>
    <property type="match status" value="2"/>
</dbReference>
<dbReference type="GO" id="GO:0006281">
    <property type="term" value="P:DNA repair"/>
    <property type="evidence" value="ECO:0007669"/>
    <property type="project" value="UniProtKB-KW"/>
</dbReference>
<evidence type="ECO:0000256" key="12">
    <source>
        <dbReference type="ARBA" id="ARBA00023204"/>
    </source>
</evidence>
<evidence type="ECO:0000256" key="3">
    <source>
        <dbReference type="ARBA" id="ARBA00012722"/>
    </source>
</evidence>
<dbReference type="AlphaFoldDB" id="A0A7C5LWN8"/>
<dbReference type="InterPro" id="IPR010994">
    <property type="entry name" value="RuvA_2-like"/>
</dbReference>
<dbReference type="GO" id="GO:0005829">
    <property type="term" value="C:cytosol"/>
    <property type="evidence" value="ECO:0007669"/>
    <property type="project" value="TreeGrafter"/>
</dbReference>
<dbReference type="Gene3D" id="3.30.1490.70">
    <property type="match status" value="1"/>
</dbReference>
<evidence type="ECO:0000256" key="11">
    <source>
        <dbReference type="ARBA" id="ARBA00023027"/>
    </source>
</evidence>
<dbReference type="Gene3D" id="3.40.50.10190">
    <property type="entry name" value="BRCT domain"/>
    <property type="match status" value="1"/>
</dbReference>
<accession>A0A7C5LWN8</accession>
<keyword evidence="5 17" id="KW-0436">Ligase</keyword>
<dbReference type="SUPFAM" id="SSF47781">
    <property type="entry name" value="RuvA domain 2-like"/>
    <property type="match status" value="1"/>
</dbReference>
<evidence type="ECO:0000313" key="17">
    <source>
        <dbReference type="EMBL" id="HHL42776.1"/>
    </source>
</evidence>
<dbReference type="Gene3D" id="6.20.10.30">
    <property type="match status" value="1"/>
</dbReference>
<dbReference type="EC" id="6.5.1.2" evidence="3"/>
<dbReference type="SUPFAM" id="SSF56091">
    <property type="entry name" value="DNA ligase/mRNA capping enzyme, catalytic domain"/>
    <property type="match status" value="1"/>
</dbReference>
<dbReference type="InterPro" id="IPR013839">
    <property type="entry name" value="DNAligase_adenylation"/>
</dbReference>
<evidence type="ECO:0000256" key="10">
    <source>
        <dbReference type="ARBA" id="ARBA00022842"/>
    </source>
</evidence>
<dbReference type="SUPFAM" id="SSF52113">
    <property type="entry name" value="BRCT domain"/>
    <property type="match status" value="1"/>
</dbReference>
<comment type="function">
    <text evidence="2">DNA ligase that catalyzes the formation of phosphodiester linkages between 5'-phosphoryl and 3'-hydroxyl groups in double-stranded DNA using NAD as a coenzyme and as the energy source for the reaction. It is essential for DNA replication and repair of damaged DNA.</text>
</comment>
<feature type="domain" description="BRCT" evidence="16">
    <location>
        <begin position="349"/>
        <end position="422"/>
    </location>
</feature>
<dbReference type="SMART" id="SM00292">
    <property type="entry name" value="BRCT"/>
    <property type="match status" value="1"/>
</dbReference>
<evidence type="ECO:0000256" key="13">
    <source>
        <dbReference type="ARBA" id="ARBA00023211"/>
    </source>
</evidence>
<name>A0A7C5LWN8_9PROT</name>
<proteinExistence type="inferred from homology"/>
<dbReference type="PANTHER" id="PTHR23389:SF9">
    <property type="entry name" value="DNA LIGASE"/>
    <property type="match status" value="1"/>
</dbReference>
<dbReference type="Pfam" id="PF00533">
    <property type="entry name" value="BRCT"/>
    <property type="match status" value="1"/>
</dbReference>
<gene>
    <name evidence="17" type="primary">ligA</name>
    <name evidence="17" type="ORF">ENJ42_04095</name>
</gene>
<dbReference type="InterPro" id="IPR036420">
    <property type="entry name" value="BRCT_dom_sf"/>
</dbReference>
<keyword evidence="6" id="KW-0235">DNA replication</keyword>
<organism evidence="17">
    <name type="scientific">Hellea balneolensis</name>
    <dbReference type="NCBI Taxonomy" id="287478"/>
    <lineage>
        <taxon>Bacteria</taxon>
        <taxon>Pseudomonadati</taxon>
        <taxon>Pseudomonadota</taxon>
        <taxon>Alphaproteobacteria</taxon>
        <taxon>Maricaulales</taxon>
        <taxon>Robiginitomaculaceae</taxon>
        <taxon>Hellea</taxon>
    </lineage>
</organism>
<dbReference type="NCBIfam" id="TIGR00575">
    <property type="entry name" value="dnlj"/>
    <property type="match status" value="1"/>
</dbReference>
<evidence type="ECO:0000256" key="15">
    <source>
        <dbReference type="ARBA" id="ARBA00060881"/>
    </source>
</evidence>
<evidence type="ECO:0000256" key="14">
    <source>
        <dbReference type="ARBA" id="ARBA00034005"/>
    </source>
</evidence>
<reference evidence="17" key="1">
    <citation type="journal article" date="2020" name="mSystems">
        <title>Genome- and Community-Level Interaction Insights into Carbon Utilization and Element Cycling Functions of Hydrothermarchaeota in Hydrothermal Sediment.</title>
        <authorList>
            <person name="Zhou Z."/>
            <person name="Liu Y."/>
            <person name="Xu W."/>
            <person name="Pan J."/>
            <person name="Luo Z.H."/>
            <person name="Li M."/>
        </authorList>
    </citation>
    <scope>NUCLEOTIDE SEQUENCE [LARGE SCALE GENOMIC DNA]</scope>
    <source>
        <strain evidence="17">HyVt-485</strain>
    </source>
</reference>
<dbReference type="SMART" id="SM00532">
    <property type="entry name" value="LIGANc"/>
    <property type="match status" value="1"/>
</dbReference>
<dbReference type="CDD" id="cd17748">
    <property type="entry name" value="BRCT_DNA_ligase_like"/>
    <property type="match status" value="1"/>
</dbReference>
<dbReference type="GO" id="GO:0003911">
    <property type="term" value="F:DNA ligase (NAD+) activity"/>
    <property type="evidence" value="ECO:0007669"/>
    <property type="project" value="UniProtKB-EC"/>
</dbReference>
<evidence type="ECO:0000256" key="9">
    <source>
        <dbReference type="ARBA" id="ARBA00022833"/>
    </source>
</evidence>
<dbReference type="InterPro" id="IPR004150">
    <property type="entry name" value="NAD_DNA_ligase_OB"/>
</dbReference>
<keyword evidence="10" id="KW-0460">Magnesium</keyword>
<comment type="similarity">
    <text evidence="15">Belongs to the NAD-dependent DNA ligase family. LigA subfamily.</text>
</comment>
<keyword evidence="13" id="KW-0464">Manganese</keyword>
<keyword evidence="7" id="KW-0479">Metal-binding</keyword>
<dbReference type="InterPro" id="IPR012340">
    <property type="entry name" value="NA-bd_OB-fold"/>
</dbReference>
<dbReference type="PROSITE" id="PS50172">
    <property type="entry name" value="BRCT"/>
    <property type="match status" value="1"/>
</dbReference>
<dbReference type="Pfam" id="PF01653">
    <property type="entry name" value="DNA_ligase_aden"/>
    <property type="match status" value="1"/>
</dbReference>
<dbReference type="GO" id="GO:0046872">
    <property type="term" value="F:metal ion binding"/>
    <property type="evidence" value="ECO:0007669"/>
    <property type="project" value="UniProtKB-KW"/>
</dbReference>
<dbReference type="Pfam" id="PF12826">
    <property type="entry name" value="HHH_2"/>
    <property type="match status" value="1"/>
</dbReference>
<evidence type="ECO:0000256" key="2">
    <source>
        <dbReference type="ARBA" id="ARBA00004067"/>
    </source>
</evidence>
<dbReference type="GO" id="GO:0006260">
    <property type="term" value="P:DNA replication"/>
    <property type="evidence" value="ECO:0007669"/>
    <property type="project" value="UniProtKB-KW"/>
</dbReference>
<dbReference type="PROSITE" id="PS01056">
    <property type="entry name" value="DNA_LIGASE_N2"/>
    <property type="match status" value="1"/>
</dbReference>
<dbReference type="Pfam" id="PF03120">
    <property type="entry name" value="OB_DNA_ligase"/>
    <property type="match status" value="1"/>
</dbReference>
<dbReference type="EMBL" id="DRMJ01000201">
    <property type="protein sequence ID" value="HHL42776.1"/>
    <property type="molecule type" value="Genomic_DNA"/>
</dbReference>
<dbReference type="FunFam" id="1.10.150.20:FF:000007">
    <property type="entry name" value="DNA ligase"/>
    <property type="match status" value="1"/>
</dbReference>
<sequence length="426" mass="46337">CHSAQQMLDHYKQIENSRADLGYDIDGVVYKVNDLAFQERLGFVSRSPRWAIAHKFPAEKAVTKVKDIEIQVGRTGALTPVARLEPVTVGGVVVSNATLHNEDEIARKDIRIGDKVEIQRAGDVIPQVLRVLDKEREGRNSPFLFPKKCPVCQADAIREIDEKGKADAVRRCVNGLSCPAQAVESLKHFVSRRAFDIDGLGAKQIELLFQKGLVREPAHIFTLERRNSEIKMETWEGFGAQSVANLFEAINSRRVIGLERFLYALGIRHIGQGNAQLIARHFGTIDALLSGAKAAKDKSGEIWEGLLSVDGVGMAAAGAFVDFMNAPQNLAVVMELLDEVEVTDAETPSNDSPVAGKTVVFTGKLELMSRDEAKAKAQSLGAKVTGSVSKKTDYVIAGPGAGSKLKKAESLGVQVLSEAEWLALID</sequence>
<keyword evidence="8" id="KW-0227">DNA damage</keyword>
<dbReference type="InterPro" id="IPR004149">
    <property type="entry name" value="Znf_DNAligase_C4"/>
</dbReference>
<comment type="cofactor">
    <cofactor evidence="1">
        <name>Mg(2+)</name>
        <dbReference type="ChEBI" id="CHEBI:18420"/>
    </cofactor>
</comment>
<dbReference type="InterPro" id="IPR041663">
    <property type="entry name" value="DisA/LigA_HHH"/>
</dbReference>
<dbReference type="PANTHER" id="PTHR23389">
    <property type="entry name" value="CHROMOSOME TRANSMISSION FIDELITY FACTOR 18"/>
    <property type="match status" value="1"/>
</dbReference>
<dbReference type="Proteomes" id="UP000885830">
    <property type="component" value="Unassembled WGS sequence"/>
</dbReference>
<comment type="caution">
    <text evidence="17">The sequence shown here is derived from an EMBL/GenBank/DDBJ whole genome shotgun (WGS) entry which is preliminary data.</text>
</comment>
<evidence type="ECO:0000256" key="6">
    <source>
        <dbReference type="ARBA" id="ARBA00022705"/>
    </source>
</evidence>
<evidence type="ECO:0000256" key="4">
    <source>
        <dbReference type="ARBA" id="ARBA00013308"/>
    </source>
</evidence>
<protein>
    <recommendedName>
        <fullName evidence="4">DNA ligase</fullName>
        <ecNumber evidence="3">6.5.1.2</ecNumber>
    </recommendedName>
</protein>
<keyword evidence="12" id="KW-0234">DNA repair</keyword>
<comment type="catalytic activity">
    <reaction evidence="14">
        <text>NAD(+) + (deoxyribonucleotide)n-3'-hydroxyl + 5'-phospho-(deoxyribonucleotide)m = (deoxyribonucleotide)n+m + AMP + beta-nicotinamide D-nucleotide.</text>
        <dbReference type="EC" id="6.5.1.2"/>
    </reaction>
</comment>
<dbReference type="SUPFAM" id="SSF50249">
    <property type="entry name" value="Nucleic acid-binding proteins"/>
    <property type="match status" value="1"/>
</dbReference>
<evidence type="ECO:0000256" key="8">
    <source>
        <dbReference type="ARBA" id="ARBA00022763"/>
    </source>
</evidence>
<feature type="non-terminal residue" evidence="17">
    <location>
        <position position="1"/>
    </location>
</feature>
<keyword evidence="9" id="KW-0862">Zinc</keyword>
<keyword evidence="11" id="KW-0520">NAD</keyword>
<dbReference type="Gene3D" id="2.40.50.140">
    <property type="entry name" value="Nucleic acid-binding proteins"/>
    <property type="match status" value="1"/>
</dbReference>
<evidence type="ECO:0000256" key="7">
    <source>
        <dbReference type="ARBA" id="ARBA00022723"/>
    </source>
</evidence>
<dbReference type="NCBIfam" id="NF005932">
    <property type="entry name" value="PRK07956.1"/>
    <property type="match status" value="1"/>
</dbReference>
<dbReference type="FunFam" id="2.40.50.140:FF:000012">
    <property type="entry name" value="DNA ligase"/>
    <property type="match status" value="1"/>
</dbReference>
<evidence type="ECO:0000256" key="1">
    <source>
        <dbReference type="ARBA" id="ARBA00001946"/>
    </source>
</evidence>